<organism evidence="6 7">
    <name type="scientific">Roseomonas alba</name>
    <dbReference type="NCBI Taxonomy" id="2846776"/>
    <lineage>
        <taxon>Bacteria</taxon>
        <taxon>Pseudomonadati</taxon>
        <taxon>Pseudomonadota</taxon>
        <taxon>Alphaproteobacteria</taxon>
        <taxon>Acetobacterales</taxon>
        <taxon>Roseomonadaceae</taxon>
        <taxon>Roseomonas</taxon>
    </lineage>
</organism>
<dbReference type="InterPro" id="IPR005119">
    <property type="entry name" value="LysR_subst-bd"/>
</dbReference>
<dbReference type="Gene3D" id="1.10.10.10">
    <property type="entry name" value="Winged helix-like DNA-binding domain superfamily/Winged helix DNA-binding domain"/>
    <property type="match status" value="1"/>
</dbReference>
<protein>
    <submittedName>
        <fullName evidence="6">LysR family transcriptional regulator</fullName>
    </submittedName>
</protein>
<keyword evidence="7" id="KW-1185">Reference proteome</keyword>
<dbReference type="PANTHER" id="PTHR30419">
    <property type="entry name" value="HTH-TYPE TRANSCRIPTIONAL REGULATOR YBHD"/>
    <property type="match status" value="1"/>
</dbReference>
<dbReference type="CDD" id="cd08438">
    <property type="entry name" value="PBP2_CidR"/>
    <property type="match status" value="1"/>
</dbReference>
<dbReference type="Pfam" id="PF03466">
    <property type="entry name" value="LysR_substrate"/>
    <property type="match status" value="1"/>
</dbReference>
<reference evidence="6 7" key="1">
    <citation type="submission" date="2021-07" db="EMBL/GenBank/DDBJ databases">
        <authorList>
            <person name="So Y."/>
        </authorList>
    </citation>
    <scope>NUCLEOTIDE SEQUENCE [LARGE SCALE GENOMIC DNA]</scope>
    <source>
        <strain evidence="6 7">HJA6</strain>
    </source>
</reference>
<comment type="caution">
    <text evidence="6">The sequence shown here is derived from an EMBL/GenBank/DDBJ whole genome shotgun (WGS) entry which is preliminary data.</text>
</comment>
<dbReference type="InterPro" id="IPR036390">
    <property type="entry name" value="WH_DNA-bd_sf"/>
</dbReference>
<sequence>MEFRTLRAFVEVVRQGGFSQAAKTLFATQSAVSKAVKQLEEEVGVPLLDRIGHRSTMTAAGEAVYRRAVRLLAERDDLGAEIAEIRGLQRGVLRLGLPPIGAATVFAPIFAAYRRRYPGIEIRLVEHGSDRLEEVLRAGDIELAASLLPVVEDFESQPLRCEPLVALLPQDHALAGRGRIGLAALREEPFILFEAGFALNRIILAACRRIGFDPAVAVRSSQIDFIIELAAAGLGVAFLPKLISEQRPQAQVARLMLDDPAIDWDMAMIWRRGAFLSHAARAWLEVAKEIGEERRAAPNLTRPEVGGSRRP</sequence>
<gene>
    <name evidence="6" type="ORF">KPL78_04925</name>
</gene>
<dbReference type="RefSeq" id="WP_219761806.1">
    <property type="nucleotide sequence ID" value="NZ_JAHYBZ010000002.1"/>
</dbReference>
<dbReference type="InterPro" id="IPR036388">
    <property type="entry name" value="WH-like_DNA-bd_sf"/>
</dbReference>
<evidence type="ECO:0000256" key="3">
    <source>
        <dbReference type="ARBA" id="ARBA00023125"/>
    </source>
</evidence>
<dbReference type="InterPro" id="IPR000847">
    <property type="entry name" value="LysR_HTH_N"/>
</dbReference>
<dbReference type="InterPro" id="IPR050950">
    <property type="entry name" value="HTH-type_LysR_regulators"/>
</dbReference>
<proteinExistence type="inferred from homology"/>
<keyword evidence="4" id="KW-0804">Transcription</keyword>
<dbReference type="Gene3D" id="3.40.190.290">
    <property type="match status" value="1"/>
</dbReference>
<keyword evidence="3" id="KW-0238">DNA-binding</keyword>
<evidence type="ECO:0000259" key="5">
    <source>
        <dbReference type="PROSITE" id="PS50931"/>
    </source>
</evidence>
<name>A0ABS7A4F2_9PROT</name>
<dbReference type="Pfam" id="PF00126">
    <property type="entry name" value="HTH_1"/>
    <property type="match status" value="1"/>
</dbReference>
<dbReference type="SUPFAM" id="SSF53850">
    <property type="entry name" value="Periplasmic binding protein-like II"/>
    <property type="match status" value="1"/>
</dbReference>
<evidence type="ECO:0000313" key="6">
    <source>
        <dbReference type="EMBL" id="MBW6397179.1"/>
    </source>
</evidence>
<dbReference type="SUPFAM" id="SSF46785">
    <property type="entry name" value="Winged helix' DNA-binding domain"/>
    <property type="match status" value="1"/>
</dbReference>
<evidence type="ECO:0000256" key="1">
    <source>
        <dbReference type="ARBA" id="ARBA00009437"/>
    </source>
</evidence>
<evidence type="ECO:0000313" key="7">
    <source>
        <dbReference type="Proteomes" id="UP001196565"/>
    </source>
</evidence>
<evidence type="ECO:0000256" key="2">
    <source>
        <dbReference type="ARBA" id="ARBA00023015"/>
    </source>
</evidence>
<dbReference type="PRINTS" id="PR00039">
    <property type="entry name" value="HTHLYSR"/>
</dbReference>
<dbReference type="Proteomes" id="UP001196565">
    <property type="component" value="Unassembled WGS sequence"/>
</dbReference>
<keyword evidence="2" id="KW-0805">Transcription regulation</keyword>
<comment type="similarity">
    <text evidence="1">Belongs to the LysR transcriptional regulatory family.</text>
</comment>
<evidence type="ECO:0000256" key="4">
    <source>
        <dbReference type="ARBA" id="ARBA00023163"/>
    </source>
</evidence>
<dbReference type="PANTHER" id="PTHR30419:SF8">
    <property type="entry name" value="NITROGEN ASSIMILATION TRANSCRIPTIONAL ACTIVATOR-RELATED"/>
    <property type="match status" value="1"/>
</dbReference>
<dbReference type="EMBL" id="JAHYBZ010000002">
    <property type="protein sequence ID" value="MBW6397179.1"/>
    <property type="molecule type" value="Genomic_DNA"/>
</dbReference>
<feature type="domain" description="HTH lysR-type" evidence="5">
    <location>
        <begin position="1"/>
        <end position="58"/>
    </location>
</feature>
<accession>A0ABS7A4F2</accession>
<dbReference type="PROSITE" id="PS50931">
    <property type="entry name" value="HTH_LYSR"/>
    <property type="match status" value="1"/>
</dbReference>